<keyword evidence="6" id="KW-1185">Reference proteome</keyword>
<dbReference type="OrthoDB" id="746161at2759"/>
<dbReference type="Gramene" id="TraesWEE_scaffold_105869_01G000200.1">
    <property type="protein sequence ID" value="TraesWEE_scaffold_105869_01G000200.1"/>
    <property type="gene ID" value="TraesWEE_scaffold_105869_01G000200"/>
</dbReference>
<evidence type="ECO:0000313" key="5">
    <source>
        <dbReference type="EnsemblPlants" id="TraesCS1D02G233500.1.cds1"/>
    </source>
</evidence>
<comment type="subcellular location">
    <subcellularLocation>
        <location evidence="1">Membrane</location>
    </subcellularLocation>
</comment>
<keyword evidence="4" id="KW-0812">Transmembrane</keyword>
<evidence type="ECO:0000256" key="1">
    <source>
        <dbReference type="ARBA" id="ARBA00004370"/>
    </source>
</evidence>
<dbReference type="PANTHER" id="PTHR31415">
    <property type="entry name" value="OS05G0367900 PROTEIN"/>
    <property type="match status" value="1"/>
</dbReference>
<dbReference type="GO" id="GO:0009506">
    <property type="term" value="C:plasmodesma"/>
    <property type="evidence" value="ECO:0000318"/>
    <property type="project" value="GO_Central"/>
</dbReference>
<dbReference type="AlphaFoldDB" id="A0A3B5ZV35"/>
<evidence type="ECO:0000313" key="6">
    <source>
        <dbReference type="Proteomes" id="UP000019116"/>
    </source>
</evidence>
<dbReference type="GO" id="GO:0098542">
    <property type="term" value="P:defense response to other organism"/>
    <property type="evidence" value="ECO:0007669"/>
    <property type="project" value="InterPro"/>
</dbReference>
<name>A0A3B5ZV35_WHEAT</name>
<dbReference type="Proteomes" id="UP000019116">
    <property type="component" value="Chromosome 1D"/>
</dbReference>
<gene>
    <name evidence="5" type="primary">LOC123139592</name>
</gene>
<dbReference type="Gramene" id="TraesROB_scaffold_148387_01G000100.1">
    <property type="protein sequence ID" value="TraesROB_scaffold_148387_01G000100.1"/>
    <property type="gene ID" value="TraesROB_scaffold_148387_01G000100"/>
</dbReference>
<dbReference type="Gramene" id="TraesCLE_scaffold_147402_01G000200.1">
    <property type="protein sequence ID" value="TraesCLE_scaffold_147402_01G000200.1"/>
    <property type="gene ID" value="TraesCLE_scaffold_147402_01G000200"/>
</dbReference>
<reference evidence="5" key="1">
    <citation type="submission" date="2018-08" db="EMBL/GenBank/DDBJ databases">
        <authorList>
            <person name="Rossello M."/>
        </authorList>
    </citation>
    <scope>NUCLEOTIDE SEQUENCE [LARGE SCALE GENOMIC DNA]</scope>
    <source>
        <strain evidence="5">cv. Chinese Spring</strain>
    </source>
</reference>
<dbReference type="Gramene" id="TraesCAD_scaffold_055444_01G000100.1">
    <property type="protein sequence ID" value="TraesCAD_scaffold_055444_01G000100.1"/>
    <property type="gene ID" value="TraesCAD_scaffold_055444_01G000100"/>
</dbReference>
<protein>
    <submittedName>
        <fullName evidence="5">Uncharacterized protein</fullName>
    </submittedName>
</protein>
<dbReference type="GO" id="GO:0005886">
    <property type="term" value="C:plasma membrane"/>
    <property type="evidence" value="ECO:0000318"/>
    <property type="project" value="GO_Central"/>
</dbReference>
<feature type="transmembrane region" description="Helical" evidence="4">
    <location>
        <begin position="61"/>
        <end position="87"/>
    </location>
</feature>
<dbReference type="OMA" id="LYARCDL"/>
<proteinExistence type="predicted"/>
<dbReference type="PANTHER" id="PTHR31415:SF9">
    <property type="entry name" value="OS05G0367900 PROTEIN"/>
    <property type="match status" value="1"/>
</dbReference>
<accession>A0A3B5ZV35</accession>
<organism evidence="5">
    <name type="scientific">Triticum aestivum</name>
    <name type="common">Wheat</name>
    <dbReference type="NCBI Taxonomy" id="4565"/>
    <lineage>
        <taxon>Eukaryota</taxon>
        <taxon>Viridiplantae</taxon>
        <taxon>Streptophyta</taxon>
        <taxon>Embryophyta</taxon>
        <taxon>Tracheophyta</taxon>
        <taxon>Spermatophyta</taxon>
        <taxon>Magnoliopsida</taxon>
        <taxon>Liliopsida</taxon>
        <taxon>Poales</taxon>
        <taxon>Poaceae</taxon>
        <taxon>BOP clade</taxon>
        <taxon>Pooideae</taxon>
        <taxon>Triticodae</taxon>
        <taxon>Triticeae</taxon>
        <taxon>Triticinae</taxon>
        <taxon>Triticum</taxon>
    </lineage>
</organism>
<keyword evidence="2 4" id="KW-0472">Membrane</keyword>
<evidence type="ECO:0000256" key="3">
    <source>
        <dbReference type="SAM" id="MobiDB-lite"/>
    </source>
</evidence>
<dbReference type="InterPro" id="IPR044839">
    <property type="entry name" value="NDR1-like"/>
</dbReference>
<dbReference type="Gramene" id="TraesCS1D02G233500.1">
    <property type="protein sequence ID" value="TraesCS1D02G233500.1.cds1"/>
    <property type="gene ID" value="TraesCS1D02G233500"/>
</dbReference>
<dbReference type="EnsemblPlants" id="TraesCS1D02G233500.1">
    <property type="protein sequence ID" value="TraesCS1D02G233500.1.cds1"/>
    <property type="gene ID" value="TraesCS1D02G233500"/>
</dbReference>
<dbReference type="Gramene" id="TraesPARA_EIv1.0_0283220.1">
    <property type="protein sequence ID" value="TraesPARA_EIv1.0_0283220.1.CDS1"/>
    <property type="gene ID" value="TraesPARA_EIv1.0_0283220"/>
</dbReference>
<feature type="region of interest" description="Disordered" evidence="3">
    <location>
        <begin position="1"/>
        <end position="37"/>
    </location>
</feature>
<evidence type="ECO:0000256" key="2">
    <source>
        <dbReference type="ARBA" id="ARBA00023136"/>
    </source>
</evidence>
<sequence length="275" mass="28633">MRLVREPKASYSFTESNMGEHHLPPEPADHHKGGKAVHADDLKPARRRRYSYYGSTGSRGALSTICSVLLLLILLAGVIALVLYLVYRPNSPAFTVTNIAVYSLSNVTGPSAGLPAAGVGAGARAPNAVAASFQCALVIRNPSGRSSARYDRLTAYVVYRGEAITAPAEMPPLVQDPDSAVVVAPVIGGGGAAPVPVSPETAAALANDVSYGVVSLRVVLLGRVRFVSGPFRSGWRSMYARCDLLVGVRKAPGNVGAAAVPEAPLFGNPSCNVDV</sequence>
<feature type="compositionally biased region" description="Basic and acidic residues" evidence="3">
    <location>
        <begin position="18"/>
        <end position="37"/>
    </location>
</feature>
<reference evidence="5" key="2">
    <citation type="submission" date="2018-10" db="UniProtKB">
        <authorList>
            <consortium name="EnsemblPlants"/>
        </authorList>
    </citation>
    <scope>IDENTIFICATION</scope>
</reference>
<evidence type="ECO:0000256" key="4">
    <source>
        <dbReference type="SAM" id="Phobius"/>
    </source>
</evidence>
<dbReference type="Gramene" id="TraesCS1D03G0571900.1">
    <property type="protein sequence ID" value="TraesCS1D03G0571900.1.CDS1"/>
    <property type="gene ID" value="TraesCS1D03G0571900"/>
</dbReference>
<keyword evidence="4" id="KW-1133">Transmembrane helix</keyword>